<dbReference type="InterPro" id="IPR041451">
    <property type="entry name" value="RecD2_SH13"/>
</dbReference>
<dbReference type="AlphaFoldDB" id="A0A5D3Y8K4"/>
<dbReference type="GO" id="GO:0009338">
    <property type="term" value="C:exodeoxyribonuclease V complex"/>
    <property type="evidence" value="ECO:0007669"/>
    <property type="project" value="TreeGrafter"/>
</dbReference>
<dbReference type="GO" id="GO:0017116">
    <property type="term" value="F:single-stranded DNA helicase activity"/>
    <property type="evidence" value="ECO:0007669"/>
    <property type="project" value="TreeGrafter"/>
</dbReference>
<evidence type="ECO:0000259" key="4">
    <source>
        <dbReference type="SMART" id="SM00382"/>
    </source>
</evidence>
<dbReference type="Pfam" id="PF18335">
    <property type="entry name" value="SH3_13"/>
    <property type="match status" value="1"/>
</dbReference>
<dbReference type="InterPro" id="IPR055446">
    <property type="entry name" value="RecD2_N_OB"/>
</dbReference>
<evidence type="ECO:0000313" key="6">
    <source>
        <dbReference type="Proteomes" id="UP000324176"/>
    </source>
</evidence>
<dbReference type="GO" id="GO:0005524">
    <property type="term" value="F:ATP binding"/>
    <property type="evidence" value="ECO:0007669"/>
    <property type="project" value="UniProtKB-UniRule"/>
</dbReference>
<dbReference type="Pfam" id="PF23139">
    <property type="entry name" value="OB_YrrC"/>
    <property type="match status" value="1"/>
</dbReference>
<feature type="domain" description="AAA+ ATPase" evidence="4">
    <location>
        <begin position="358"/>
        <end position="499"/>
    </location>
</feature>
<keyword evidence="3" id="KW-0413">Isomerase</keyword>
<dbReference type="PANTHER" id="PTHR43788">
    <property type="entry name" value="DNA2/NAM7 HELICASE FAMILY MEMBER"/>
    <property type="match status" value="1"/>
</dbReference>
<accession>A0A5D3Y8K4</accession>
<comment type="similarity">
    <text evidence="3">Belongs to the RecD family. RecD2 subfamily.</text>
</comment>
<dbReference type="SUPFAM" id="SSF47781">
    <property type="entry name" value="RuvA domain 2-like"/>
    <property type="match status" value="1"/>
</dbReference>
<dbReference type="Gene3D" id="2.30.30.940">
    <property type="match status" value="1"/>
</dbReference>
<reference evidence="5 6" key="1">
    <citation type="submission" date="2019-07" db="EMBL/GenBank/DDBJ databases">
        <title>Active sludge and wastewater microbial communities from Klosterneuburg, Austria.</title>
        <authorList>
            <person name="Wagner M."/>
        </authorList>
    </citation>
    <scope>NUCLEOTIDE SEQUENCE [LARGE SCALE GENOMIC DNA]</scope>
    <source>
        <strain evidence="5 6">Nm2</strain>
    </source>
</reference>
<dbReference type="SUPFAM" id="SSF52540">
    <property type="entry name" value="P-loop containing nucleoside triphosphate hydrolases"/>
    <property type="match status" value="2"/>
</dbReference>
<gene>
    <name evidence="3" type="primary">recD2</name>
    <name evidence="5" type="ORF">BCL69_10694</name>
</gene>
<dbReference type="SMART" id="SM00382">
    <property type="entry name" value="AAA"/>
    <property type="match status" value="1"/>
</dbReference>
<dbReference type="PANTHER" id="PTHR43788:SF6">
    <property type="entry name" value="DNA HELICASE B"/>
    <property type="match status" value="1"/>
</dbReference>
<dbReference type="GO" id="GO:0006310">
    <property type="term" value="P:DNA recombination"/>
    <property type="evidence" value="ECO:0007669"/>
    <property type="project" value="InterPro"/>
</dbReference>
<proteinExistence type="inferred from homology"/>
<organism evidence="5 6">
    <name type="scientific">Nitrosomonas communis</name>
    <dbReference type="NCBI Taxonomy" id="44574"/>
    <lineage>
        <taxon>Bacteria</taxon>
        <taxon>Pseudomonadati</taxon>
        <taxon>Pseudomonadota</taxon>
        <taxon>Betaproteobacteria</taxon>
        <taxon>Nitrosomonadales</taxon>
        <taxon>Nitrosomonadaceae</taxon>
        <taxon>Nitrosomonas</taxon>
    </lineage>
</organism>
<dbReference type="GO" id="GO:0016887">
    <property type="term" value="F:ATP hydrolysis activity"/>
    <property type="evidence" value="ECO:0007669"/>
    <property type="project" value="RHEA"/>
</dbReference>
<name>A0A5D3Y8K4_9PROT</name>
<feature type="binding site" evidence="3">
    <location>
        <begin position="369"/>
        <end position="373"/>
    </location>
    <ligand>
        <name>ATP</name>
        <dbReference type="ChEBI" id="CHEBI:30616"/>
    </ligand>
</feature>
<dbReference type="GO" id="GO:0003677">
    <property type="term" value="F:DNA binding"/>
    <property type="evidence" value="ECO:0007669"/>
    <property type="project" value="UniProtKB-UniRule"/>
</dbReference>
<dbReference type="InterPro" id="IPR027417">
    <property type="entry name" value="P-loop_NTPase"/>
</dbReference>
<evidence type="ECO:0000256" key="3">
    <source>
        <dbReference type="HAMAP-Rule" id="MF_01488"/>
    </source>
</evidence>
<comment type="caution">
    <text evidence="5">The sequence shown here is derived from an EMBL/GenBank/DDBJ whole genome shotgun (WGS) entry which is preliminary data.</text>
</comment>
<dbReference type="InterPro" id="IPR050534">
    <property type="entry name" value="Coronavir_polyprotein_1ab"/>
</dbReference>
<sequence>MNEFLNGQLSMKASSYLPHDTDHPQEKLQGSVERVTFHSESSGFCVLRVKVKGQRELVTVIGSAASVTPGEYIDCLGFWVNDRQHGQQFKSVSIKIVPPTTLEGIEKYLGSGMIKGIGPHFARKLVKAFGVDVFDVIECTPDRLMTLPGIGRKRLERVTGAWAEQKVIREIMVFLQSHGVGTSRSVRIYKTYGEQAIEKVREDPYRLALDIHGIGFKIADTLAQKLGIAPNSLMRSQAGVRHVLQEWSNEGHCAAARDTLRDMAVKLLDIPAPVIEEGITAELVAGNLTAETINQQESIFLTPLYRAEVGCANHLLRLNQGQPPWGTIDAHKAIPWVEEKTGLILSASQRAAIELMLRHKVAVITGGPGVGKTTLVNSILKILKAKQIQIALCAPTGRAAKRLSESTGLEAKTVHRLLEFDPAIFAFKHNEEFPLELDCLVIDESSMMDVTLMNQLLKAMPSKAALLIVGDVDQLPSVGPGAVLADIIDSGKIATVRLTEIFRQASTSKIITNSHRINQGLLPITTHAQGLSDFYCVYAETPEEIFSKLIQVVLERIPQRFNLHPVHDIQVLAPMNRGGLGARSLNIELQQRLNGSSEPKVMRYGSIYAPGDKVIQQINNYDKEVFNGDIGIVLSVDIEESLLQIQFDERIVDYDFNELDEISLAYAISIHKAQGSEYPAVVIPLAMQHYMLLERNLLYTGVTRGKQLVVMIAQPKALAMAVKNQRSQRRVTNLISRLNS</sequence>
<comment type="function">
    <text evidence="3">DNA-dependent ATPase and ATP-dependent 5'-3' DNA helicase. Has no activity on blunt DNA or DNA with 3'-overhangs, requires at least 10 bases of 5'-ssDNA for helicase activity.</text>
</comment>
<dbReference type="EC" id="5.6.2.3" evidence="3"/>
<evidence type="ECO:0000256" key="2">
    <source>
        <dbReference type="ARBA" id="ARBA00022840"/>
    </source>
</evidence>
<dbReference type="CDD" id="cd18809">
    <property type="entry name" value="SF1_C_RecD"/>
    <property type="match status" value="1"/>
</dbReference>
<keyword evidence="3" id="KW-0238">DNA-binding</keyword>
<dbReference type="Pfam" id="PF13538">
    <property type="entry name" value="UvrD_C_2"/>
    <property type="match status" value="1"/>
</dbReference>
<keyword evidence="1 3" id="KW-0547">Nucleotide-binding</keyword>
<keyword evidence="3" id="KW-0347">Helicase</keyword>
<dbReference type="EMBL" id="VNHT01000069">
    <property type="protein sequence ID" value="TYP78700.1"/>
    <property type="molecule type" value="Genomic_DNA"/>
</dbReference>
<evidence type="ECO:0000313" key="5">
    <source>
        <dbReference type="EMBL" id="TYP78700.1"/>
    </source>
</evidence>
<dbReference type="Proteomes" id="UP000324176">
    <property type="component" value="Unassembled WGS sequence"/>
</dbReference>
<dbReference type="Gene3D" id="1.10.150.20">
    <property type="entry name" value="5' to 3' exonuclease, C-terminal subdomain"/>
    <property type="match status" value="1"/>
</dbReference>
<dbReference type="InterPro" id="IPR029493">
    <property type="entry name" value="RecD2-like_HHH"/>
</dbReference>
<dbReference type="InterPro" id="IPR006345">
    <property type="entry name" value="RecD2"/>
</dbReference>
<dbReference type="HAMAP" id="MF_01488">
    <property type="entry name" value="RecD2"/>
    <property type="match status" value="1"/>
</dbReference>
<dbReference type="NCBIfam" id="TIGR01448">
    <property type="entry name" value="recD_rel"/>
    <property type="match status" value="1"/>
</dbReference>
<protein>
    <recommendedName>
        <fullName evidence="3">ATP-dependent RecD2 DNA helicase</fullName>
        <ecNumber evidence="3">5.6.2.3</ecNumber>
    </recommendedName>
    <alternativeName>
        <fullName evidence="3">DNA 5'-3' helicase subunit RecD2</fullName>
    </alternativeName>
</protein>
<keyword evidence="3" id="KW-0378">Hydrolase</keyword>
<keyword evidence="2 3" id="KW-0067">ATP-binding</keyword>
<evidence type="ECO:0000256" key="1">
    <source>
        <dbReference type="ARBA" id="ARBA00022741"/>
    </source>
</evidence>
<dbReference type="Gene3D" id="1.10.10.2220">
    <property type="match status" value="1"/>
</dbReference>
<dbReference type="GO" id="GO:0043139">
    <property type="term" value="F:5'-3' DNA helicase activity"/>
    <property type="evidence" value="ECO:0007669"/>
    <property type="project" value="UniProtKB-UniRule"/>
</dbReference>
<dbReference type="CDD" id="cd17933">
    <property type="entry name" value="DEXSc_RecD-like"/>
    <property type="match status" value="1"/>
</dbReference>
<dbReference type="Pfam" id="PF14520">
    <property type="entry name" value="HHH_5"/>
    <property type="match status" value="1"/>
</dbReference>
<comment type="catalytic activity">
    <reaction evidence="3">
        <text>ATP + H2O = ADP + phosphate + H(+)</text>
        <dbReference type="Rhea" id="RHEA:13065"/>
        <dbReference type="ChEBI" id="CHEBI:15377"/>
        <dbReference type="ChEBI" id="CHEBI:15378"/>
        <dbReference type="ChEBI" id="CHEBI:30616"/>
        <dbReference type="ChEBI" id="CHEBI:43474"/>
        <dbReference type="ChEBI" id="CHEBI:456216"/>
        <dbReference type="EC" id="5.6.2.3"/>
    </reaction>
</comment>
<dbReference type="InterPro" id="IPR010994">
    <property type="entry name" value="RuvA_2-like"/>
</dbReference>
<dbReference type="InterPro" id="IPR027785">
    <property type="entry name" value="UvrD-like_helicase_C"/>
</dbReference>
<dbReference type="InterPro" id="IPR003593">
    <property type="entry name" value="AAA+_ATPase"/>
</dbReference>
<dbReference type="Pfam" id="PF13245">
    <property type="entry name" value="AAA_19"/>
    <property type="match status" value="1"/>
</dbReference>
<dbReference type="RefSeq" id="WP_200899629.1">
    <property type="nucleotide sequence ID" value="NZ_CP011451.1"/>
</dbReference>
<dbReference type="Gene3D" id="3.40.50.300">
    <property type="entry name" value="P-loop containing nucleotide triphosphate hydrolases"/>
    <property type="match status" value="2"/>
</dbReference>
<dbReference type="Pfam" id="PF14490">
    <property type="entry name" value="HHH_RecD2"/>
    <property type="match status" value="1"/>
</dbReference>